<dbReference type="OrthoDB" id="9770036at2"/>
<organism evidence="10 11">
    <name type="scientific">Magnetospirillum fulvum MGU-K5</name>
    <dbReference type="NCBI Taxonomy" id="1316936"/>
    <lineage>
        <taxon>Bacteria</taxon>
        <taxon>Pseudomonadati</taxon>
        <taxon>Pseudomonadota</taxon>
        <taxon>Alphaproteobacteria</taxon>
        <taxon>Rhodospirillales</taxon>
        <taxon>Rhodospirillaceae</taxon>
        <taxon>Magnetospirillum</taxon>
    </lineage>
</organism>
<reference evidence="10 11" key="1">
    <citation type="submission" date="2013-04" db="EMBL/GenBank/DDBJ databases">
        <authorList>
            <person name="Kuznetsov B."/>
            <person name="Ivanovsky R."/>
        </authorList>
    </citation>
    <scope>NUCLEOTIDE SEQUENCE [LARGE SCALE GENOMIC DNA]</scope>
    <source>
        <strain evidence="10 11">MGU-K5</strain>
    </source>
</reference>
<evidence type="ECO:0000256" key="5">
    <source>
        <dbReference type="ARBA" id="ARBA00022989"/>
    </source>
</evidence>
<dbReference type="PATRIC" id="fig|1316936.3.peg.517"/>
<comment type="subcellular location">
    <subcellularLocation>
        <location evidence="1">Cell membrane</location>
        <topology evidence="1">Multi-pass membrane protein</topology>
    </subcellularLocation>
</comment>
<dbReference type="InterPro" id="IPR051447">
    <property type="entry name" value="Lipoprotein-release_system"/>
</dbReference>
<feature type="transmembrane region" description="Helical" evidence="7">
    <location>
        <begin position="328"/>
        <end position="353"/>
    </location>
</feature>
<keyword evidence="4 7" id="KW-0812">Transmembrane</keyword>
<feature type="domain" description="ABC3 transporter permease C-terminal" evidence="8">
    <location>
        <begin position="289"/>
        <end position="408"/>
    </location>
</feature>
<dbReference type="STRING" id="1316936.K678_02583"/>
<keyword evidence="3" id="KW-1003">Cell membrane</keyword>
<keyword evidence="6 7" id="KW-0472">Membrane</keyword>
<name>S9SEH7_MAGFU</name>
<evidence type="ECO:0000256" key="2">
    <source>
        <dbReference type="ARBA" id="ARBA00005236"/>
    </source>
</evidence>
<keyword evidence="5 7" id="KW-1133">Transmembrane helix</keyword>
<dbReference type="EMBL" id="AQPH01000005">
    <property type="protein sequence ID" value="EPY03114.1"/>
    <property type="molecule type" value="Genomic_DNA"/>
</dbReference>
<feature type="domain" description="MacB-like periplasmic core" evidence="9">
    <location>
        <begin position="21"/>
        <end position="256"/>
    </location>
</feature>
<evidence type="ECO:0000313" key="10">
    <source>
        <dbReference type="EMBL" id="EPY03114.1"/>
    </source>
</evidence>
<proteinExistence type="inferred from homology"/>
<evidence type="ECO:0000259" key="8">
    <source>
        <dbReference type="Pfam" id="PF02687"/>
    </source>
</evidence>
<comment type="caution">
    <text evidence="10">The sequence shown here is derived from an EMBL/GenBank/DDBJ whole genome shotgun (WGS) entry which is preliminary data.</text>
</comment>
<evidence type="ECO:0000259" key="9">
    <source>
        <dbReference type="Pfam" id="PF12704"/>
    </source>
</evidence>
<dbReference type="Pfam" id="PF12704">
    <property type="entry name" value="MacB_PCD"/>
    <property type="match status" value="1"/>
</dbReference>
<dbReference type="InterPro" id="IPR003838">
    <property type="entry name" value="ABC3_permease_C"/>
</dbReference>
<gene>
    <name evidence="10" type="ORF">K678_02583</name>
</gene>
<dbReference type="GO" id="GO:0044874">
    <property type="term" value="P:lipoprotein localization to outer membrane"/>
    <property type="evidence" value="ECO:0007669"/>
    <property type="project" value="TreeGrafter"/>
</dbReference>
<dbReference type="Pfam" id="PF02687">
    <property type="entry name" value="FtsX"/>
    <property type="match status" value="1"/>
</dbReference>
<evidence type="ECO:0000256" key="1">
    <source>
        <dbReference type="ARBA" id="ARBA00004651"/>
    </source>
</evidence>
<feature type="transmembrane region" description="Helical" evidence="7">
    <location>
        <begin position="282"/>
        <end position="307"/>
    </location>
</feature>
<accession>S9SEH7</accession>
<evidence type="ECO:0000256" key="7">
    <source>
        <dbReference type="SAM" id="Phobius"/>
    </source>
</evidence>
<evidence type="ECO:0000256" key="4">
    <source>
        <dbReference type="ARBA" id="ARBA00022692"/>
    </source>
</evidence>
<sequence length="416" mass="45910">MALPLALDIALRHLLHRRRQTLVSLLGVTLGVAFFIAISAMLQGFQRDFIARIIDIQPHIIVMDDVRQPPRQPVERTYPDGAVLLHSLKPREETRGLRGARNMLATLEETPGLHVAPALSGNGLIHFGGKDISVNITGINPEQERKVTHIEKDLLSGTLDALYTTSNAIILGEGVAKKAGIRKDDLINVVSPAGVMMKMKVVALFSSGITVLDNFDTYVLLKKAQVLQNRPNVINRLKIRLDDVEQAGPLAGRIERQFGYRAEPWQEQSRNVLSIYVIQNAIMYPTVSAILIVACFGIFNVISTVVFEKTRDIGIMKSMGFRDSDVRLVFVMEGLIVGVVGTLIGWLIGWMLIEFMASLKFEMEGFVKAQGFVLFRSPRHYLISGGMAVLSAALAAWLPARRASRLNPVDIVRGAG</sequence>
<evidence type="ECO:0000256" key="6">
    <source>
        <dbReference type="ARBA" id="ARBA00023136"/>
    </source>
</evidence>
<dbReference type="InterPro" id="IPR025857">
    <property type="entry name" value="MacB_PCD"/>
</dbReference>
<dbReference type="RefSeq" id="WP_021130900.1">
    <property type="nucleotide sequence ID" value="NZ_AQPH01000005.1"/>
</dbReference>
<feature type="transmembrane region" description="Helical" evidence="7">
    <location>
        <begin position="21"/>
        <end position="42"/>
    </location>
</feature>
<evidence type="ECO:0000313" key="11">
    <source>
        <dbReference type="Proteomes" id="UP000015350"/>
    </source>
</evidence>
<feature type="transmembrane region" description="Helical" evidence="7">
    <location>
        <begin position="381"/>
        <end position="398"/>
    </location>
</feature>
<dbReference type="Proteomes" id="UP000015350">
    <property type="component" value="Unassembled WGS sequence"/>
</dbReference>
<dbReference type="PANTHER" id="PTHR30489:SF0">
    <property type="entry name" value="LIPOPROTEIN-RELEASING SYSTEM TRANSMEMBRANE PROTEIN LOLE"/>
    <property type="match status" value="1"/>
</dbReference>
<dbReference type="GO" id="GO:0098797">
    <property type="term" value="C:plasma membrane protein complex"/>
    <property type="evidence" value="ECO:0007669"/>
    <property type="project" value="TreeGrafter"/>
</dbReference>
<dbReference type="PANTHER" id="PTHR30489">
    <property type="entry name" value="LIPOPROTEIN-RELEASING SYSTEM TRANSMEMBRANE PROTEIN LOLE"/>
    <property type="match status" value="1"/>
</dbReference>
<comment type="similarity">
    <text evidence="2">Belongs to the ABC-4 integral membrane protein family. LolC/E subfamily.</text>
</comment>
<protein>
    <submittedName>
        <fullName evidence="10">ABC-type transport system</fullName>
    </submittedName>
</protein>
<evidence type="ECO:0000256" key="3">
    <source>
        <dbReference type="ARBA" id="ARBA00022475"/>
    </source>
</evidence>
<dbReference type="eggNOG" id="COG4591">
    <property type="taxonomic scope" value="Bacteria"/>
</dbReference>
<dbReference type="AlphaFoldDB" id="S9SEH7"/>